<sequence>MDQLERKLLKDAALILTGLPRGSEFGLDGRLWQVDRFSGVKMLPAGFHFFVFSAAPASAASDPSSSQGVAARHGLLRFFEPGERLVQEWDNTHEELKRTAPPKKRRRTARASSGSEAEATLVSDDYLKRLDSSLAPYPSDALGEQWRALAGFVTEETVARVVGLDEQRCGVVDALTSSAADEAGMAAGAGQTSAQRTWGKARGAATAGEGDVDAADPQPDVREVVELDKDGEEGGPELLEFVKFDERRSWPRGAVGEELTHWSKDKSWQLSEVVRSQLNDDPKELLAELQLAFVLFSLVHNFSSLSTYKSLFSLICRSATLVYPPSSRPTTTSLPSPLLSTTSLPLFASFLSAFHAQVDFLDETFFSAQLPSLEQHLLDSLAELSQALSDALPAWEDLGAHDAAVAGVWNEVIRRWDALAALTTAKFGWDLGVVRGSRAKYLSAGGRAQRAADEVDLEDLEEGEDAPVVLDEEGLGEYYG</sequence>
<accession>A0AAV5GTU9</accession>
<dbReference type="CDD" id="cd13777">
    <property type="entry name" value="Aar2_N"/>
    <property type="match status" value="1"/>
</dbReference>
<dbReference type="InterPro" id="IPR007946">
    <property type="entry name" value="AAR2"/>
</dbReference>
<evidence type="ECO:0000256" key="1">
    <source>
        <dbReference type="ARBA" id="ARBA00006281"/>
    </source>
</evidence>
<dbReference type="InterPro" id="IPR033647">
    <property type="entry name" value="Aar2_N"/>
</dbReference>
<dbReference type="Gene3D" id="2.60.34.20">
    <property type="match status" value="1"/>
</dbReference>
<feature type="domain" description="AAR2 C-terminal" evidence="3">
    <location>
        <begin position="241"/>
        <end position="431"/>
    </location>
</feature>
<organism evidence="5 6">
    <name type="scientific">Rhodotorula paludigena</name>
    <dbReference type="NCBI Taxonomy" id="86838"/>
    <lineage>
        <taxon>Eukaryota</taxon>
        <taxon>Fungi</taxon>
        <taxon>Dikarya</taxon>
        <taxon>Basidiomycota</taxon>
        <taxon>Pucciniomycotina</taxon>
        <taxon>Microbotryomycetes</taxon>
        <taxon>Sporidiobolales</taxon>
        <taxon>Sporidiobolaceae</taxon>
        <taxon>Rhodotorula</taxon>
    </lineage>
</organism>
<dbReference type="InterPro" id="IPR038516">
    <property type="entry name" value="AAR2_N_sf"/>
</dbReference>
<dbReference type="PANTHER" id="PTHR12689:SF4">
    <property type="entry name" value="PROTEIN AAR2 HOMOLOG"/>
    <property type="match status" value="1"/>
</dbReference>
<gene>
    <name evidence="5" type="ORF">Rhopal_005497-T1</name>
</gene>
<comment type="caution">
    <text evidence="5">The sequence shown here is derived from an EMBL/GenBank/DDBJ whole genome shotgun (WGS) entry which is preliminary data.</text>
</comment>
<name>A0AAV5GTU9_9BASI</name>
<dbReference type="AlphaFoldDB" id="A0AAV5GTU9"/>
<dbReference type="CDD" id="cd13778">
    <property type="entry name" value="Aar2_C"/>
    <property type="match status" value="1"/>
</dbReference>
<dbReference type="Pfam" id="PF20981">
    <property type="entry name" value="AAR2_1st"/>
    <property type="match status" value="1"/>
</dbReference>
<comment type="similarity">
    <text evidence="1">Belongs to the AAR2 family.</text>
</comment>
<evidence type="ECO:0000313" key="6">
    <source>
        <dbReference type="Proteomes" id="UP001342314"/>
    </source>
</evidence>
<dbReference type="Gene3D" id="1.25.40.550">
    <property type="entry name" value="Aar2, C-terminal domain-like"/>
    <property type="match status" value="1"/>
</dbReference>
<evidence type="ECO:0000256" key="2">
    <source>
        <dbReference type="SAM" id="MobiDB-lite"/>
    </source>
</evidence>
<evidence type="ECO:0000313" key="5">
    <source>
        <dbReference type="EMBL" id="GJN92467.1"/>
    </source>
</evidence>
<proteinExistence type="inferred from homology"/>
<dbReference type="GO" id="GO:0000244">
    <property type="term" value="P:spliceosomal tri-snRNP complex assembly"/>
    <property type="evidence" value="ECO:0007669"/>
    <property type="project" value="TreeGrafter"/>
</dbReference>
<feature type="domain" description="AAR2 N-terminal" evidence="4">
    <location>
        <begin position="12"/>
        <end position="163"/>
    </location>
</feature>
<evidence type="ECO:0008006" key="7">
    <source>
        <dbReference type="Google" id="ProtNLM"/>
    </source>
</evidence>
<dbReference type="EMBL" id="BQKY01000011">
    <property type="protein sequence ID" value="GJN92467.1"/>
    <property type="molecule type" value="Genomic_DNA"/>
</dbReference>
<feature type="compositionally biased region" description="Basic residues" evidence="2">
    <location>
        <begin position="100"/>
        <end position="109"/>
    </location>
</feature>
<evidence type="ECO:0000259" key="4">
    <source>
        <dbReference type="Pfam" id="PF20981"/>
    </source>
</evidence>
<protein>
    <recommendedName>
        <fullName evidence="7">A1 cistron-splicing factor</fullName>
    </recommendedName>
</protein>
<keyword evidence="6" id="KW-1185">Reference proteome</keyword>
<evidence type="ECO:0000259" key="3">
    <source>
        <dbReference type="Pfam" id="PF05282"/>
    </source>
</evidence>
<dbReference type="PANTHER" id="PTHR12689">
    <property type="entry name" value="A1 CISTRON SPLICING FACTOR AAR2-RELATED"/>
    <property type="match status" value="1"/>
</dbReference>
<dbReference type="Proteomes" id="UP001342314">
    <property type="component" value="Unassembled WGS sequence"/>
</dbReference>
<reference evidence="5 6" key="1">
    <citation type="submission" date="2021-12" db="EMBL/GenBank/DDBJ databases">
        <title>High titer production of polyol ester of fatty acids by Rhodotorula paludigena BS15 towards product separation-free biomass refinery.</title>
        <authorList>
            <person name="Mano J."/>
            <person name="Ono H."/>
            <person name="Tanaka T."/>
            <person name="Naito K."/>
            <person name="Sushida H."/>
            <person name="Ike M."/>
            <person name="Tokuyasu K."/>
            <person name="Kitaoka M."/>
        </authorList>
    </citation>
    <scope>NUCLEOTIDE SEQUENCE [LARGE SCALE GENOMIC DNA]</scope>
    <source>
        <strain evidence="5 6">BS15</strain>
    </source>
</reference>
<dbReference type="Pfam" id="PF05282">
    <property type="entry name" value="AAR2"/>
    <property type="match status" value="1"/>
</dbReference>
<feature type="region of interest" description="Disordered" evidence="2">
    <location>
        <begin position="93"/>
        <end position="116"/>
    </location>
</feature>
<dbReference type="InterPro" id="IPR033648">
    <property type="entry name" value="AAR2_C"/>
</dbReference>
<dbReference type="InterPro" id="IPR038514">
    <property type="entry name" value="AAR2_C_sf"/>
</dbReference>